<keyword evidence="4" id="KW-1185">Reference proteome</keyword>
<dbReference type="Gene3D" id="2.30.110.10">
    <property type="entry name" value="Electron Transport, Fmn-binding Protein, Chain A"/>
    <property type="match status" value="1"/>
</dbReference>
<evidence type="ECO:0000256" key="1">
    <source>
        <dbReference type="SAM" id="MobiDB-lite"/>
    </source>
</evidence>
<dbReference type="GO" id="GO:0005737">
    <property type="term" value="C:cytoplasm"/>
    <property type="evidence" value="ECO:0007669"/>
    <property type="project" value="TreeGrafter"/>
</dbReference>
<feature type="compositionally biased region" description="Polar residues" evidence="1">
    <location>
        <begin position="152"/>
        <end position="164"/>
    </location>
</feature>
<dbReference type="InterPro" id="IPR052841">
    <property type="entry name" value="PMP_oxidase-like"/>
</dbReference>
<feature type="domain" description="Pyridoxamine 5'-phosphate oxidase N-terminal" evidence="2">
    <location>
        <begin position="7"/>
        <end position="149"/>
    </location>
</feature>
<evidence type="ECO:0000313" key="3">
    <source>
        <dbReference type="EMBL" id="KAK3216981.1"/>
    </source>
</evidence>
<dbReference type="GO" id="GO:0005634">
    <property type="term" value="C:nucleus"/>
    <property type="evidence" value="ECO:0007669"/>
    <property type="project" value="TreeGrafter"/>
</dbReference>
<feature type="compositionally biased region" description="Gly residues" evidence="1">
    <location>
        <begin position="166"/>
        <end position="177"/>
    </location>
</feature>
<sequence>MAPHNGLPEEVAVCLQNARFLHLATASDNVPHVSLMNYTYLPSTPYSPHPIIIMTTPHSSQKTHNLASNPLVSLLVHDWVSHRPPTLDQAARSPSPTRPGPRSGSLAELLLGMNTASLSRISATINGLAQIVPTGSPEEEWYKAQHLANNTFGPSEDSYSSSPTAGPGGGLWGGGGLERQRHQDETAEGDGGTRCYVEGEEVRVVVVRVRGGRIADWKGQVRDWVIDHDSAPNGL</sequence>
<dbReference type="InterPro" id="IPR012349">
    <property type="entry name" value="Split_barrel_FMN-bd"/>
</dbReference>
<gene>
    <name evidence="3" type="ORF">GRF29_1g1563644</name>
</gene>
<feature type="region of interest" description="Disordered" evidence="1">
    <location>
        <begin position="152"/>
        <end position="193"/>
    </location>
</feature>
<dbReference type="Pfam" id="PF01243">
    <property type="entry name" value="PNPOx_N"/>
    <property type="match status" value="1"/>
</dbReference>
<evidence type="ECO:0000313" key="4">
    <source>
        <dbReference type="Proteomes" id="UP001280581"/>
    </source>
</evidence>
<dbReference type="SUPFAM" id="SSF50475">
    <property type="entry name" value="FMN-binding split barrel"/>
    <property type="match status" value="1"/>
</dbReference>
<reference evidence="3 4" key="1">
    <citation type="submission" date="2021-02" db="EMBL/GenBank/DDBJ databases">
        <title>Genome assembly of Pseudopithomyces chartarum.</title>
        <authorList>
            <person name="Jauregui R."/>
            <person name="Singh J."/>
            <person name="Voisey C."/>
        </authorList>
    </citation>
    <scope>NUCLEOTIDE SEQUENCE [LARGE SCALE GENOMIC DNA]</scope>
    <source>
        <strain evidence="3 4">AGR01</strain>
    </source>
</reference>
<accession>A0AAN6RMR4</accession>
<dbReference type="PANTHER" id="PTHR28040">
    <property type="entry name" value="PYRIDOXAMINE 5'-PHOSPHATE OXIDASE YLR456W HOMOLOG-RELATED"/>
    <property type="match status" value="1"/>
</dbReference>
<dbReference type="EMBL" id="WVTA01000001">
    <property type="protein sequence ID" value="KAK3216981.1"/>
    <property type="molecule type" value="Genomic_DNA"/>
</dbReference>
<protein>
    <recommendedName>
        <fullName evidence="2">Pyridoxamine 5'-phosphate oxidase N-terminal domain-containing protein</fullName>
    </recommendedName>
</protein>
<name>A0AAN6RMR4_9PLEO</name>
<dbReference type="InterPro" id="IPR011576">
    <property type="entry name" value="Pyridox_Oxase_N"/>
</dbReference>
<proteinExistence type="predicted"/>
<comment type="caution">
    <text evidence="3">The sequence shown here is derived from an EMBL/GenBank/DDBJ whole genome shotgun (WGS) entry which is preliminary data.</text>
</comment>
<organism evidence="3 4">
    <name type="scientific">Pseudopithomyces chartarum</name>
    <dbReference type="NCBI Taxonomy" id="1892770"/>
    <lineage>
        <taxon>Eukaryota</taxon>
        <taxon>Fungi</taxon>
        <taxon>Dikarya</taxon>
        <taxon>Ascomycota</taxon>
        <taxon>Pezizomycotina</taxon>
        <taxon>Dothideomycetes</taxon>
        <taxon>Pleosporomycetidae</taxon>
        <taxon>Pleosporales</taxon>
        <taxon>Massarineae</taxon>
        <taxon>Didymosphaeriaceae</taxon>
        <taxon>Pseudopithomyces</taxon>
    </lineage>
</organism>
<evidence type="ECO:0000259" key="2">
    <source>
        <dbReference type="Pfam" id="PF01243"/>
    </source>
</evidence>
<dbReference type="AlphaFoldDB" id="A0AAN6RMR4"/>
<feature type="region of interest" description="Disordered" evidence="1">
    <location>
        <begin position="85"/>
        <end position="105"/>
    </location>
</feature>
<dbReference type="PANTHER" id="PTHR28040:SF1">
    <property type="entry name" value="PYRIDOXAMINE 5'-PHOSPHATE OXIDASE YLR456W HOMOLOG-RELATED"/>
    <property type="match status" value="1"/>
</dbReference>
<feature type="compositionally biased region" description="Low complexity" evidence="1">
    <location>
        <begin position="92"/>
        <end position="105"/>
    </location>
</feature>
<dbReference type="Proteomes" id="UP001280581">
    <property type="component" value="Unassembled WGS sequence"/>
</dbReference>